<feature type="compositionally biased region" description="Polar residues" evidence="1">
    <location>
        <begin position="24"/>
        <end position="43"/>
    </location>
</feature>
<name>L1LCX4_THEEQ</name>
<dbReference type="Proteomes" id="UP000031512">
    <property type="component" value="Unassembled WGS sequence"/>
</dbReference>
<evidence type="ECO:0000313" key="3">
    <source>
        <dbReference type="EMBL" id="EKX73105.1"/>
    </source>
</evidence>
<keyword evidence="2" id="KW-0732">Signal</keyword>
<sequence>MRILVVILVFLINEYWIHAADPQGKTSNAPSNSPGQQTHQQGGSVPVTPGQPAEHEIQQNNSSNKDKNNSSTGRSAETAGESEDSLPPAGESDEEQPPSLKTLGAPEPSNPWLSDGSLDTSDISGVRVEKPRMKLFKRSLNPRSPIMLDLMGDYWTDSIELTQHRYTDYTYRVIEPKEELYIEKVVYGGKELWIGEPRYNDKERFYDRCYLIEIFAKSSKTLIILSTLTNTKFIDFNFVVREGESYVGTSEETTTFRDPYNSVALSLTERPNDRLIDLYGNITPNTIYYYFGPKDGVRINKVRHGDKILWKGEPNLLHPKRSDKCYSAQMHVGHHRTLVILLTLTDSHLKYHRFILEHEKCLTIQRFPPRPEPKKMPEPELEPEPEPEPDPEPEPEPPSPARDLYDVPVEEEMPPKVRRVLRLNPVVPVTVNLGTVDETRCQMFDTYYDDVPTKMFFPVGDYVITKVVYGDLHIWEGQPGDKCVYFLVNIKDGRPAYVSFHTEEFDGLKCVYSRKFAGEDLKVVSFKDFTKTFQAMQLGTPFRSVFTLDIRSTEGSEKFKHFVTDYVGVPTKFLIAKPGYHATKVVDGNQVIWEGKPGSSKNNKKDVQRCHILKVHYDNGKPYLMQLCYYPNREGRQGHYYSWFYIKLGEKWHRLEKEIQYDAILTRLGTMEIVDFNNVFGGDMPINSTDDAETLADKYTLLITRKKERAEKIEQLKKTAKDRYLETLKAREGQQSDDDIITTTIHGPAMPATPNSDRVSKSIDVTLDAMDKRAATVTKFSDYGALGLKFVPKEGYAMPRITQDSCEIWQGRGREHCLEAYIYFDLEGHRLAKIRHTGHEFMNMAYRHREGKNWLEITEERFENILNSIRAQLSYVPSASEIKASKADKNIQFDALGSRFLSSSASAAKKHVVLDISHPTSAFSCTVVSSSPLRKTYRPGSDYSVQSIVDSGVEIWKGGKSTYCDFLSMAFDIDGRAKLALMSIMDDGILTGAYKYRDGSKWVEIIESDYQRHLKTLERSVRAAEEAENIAES</sequence>
<feature type="compositionally biased region" description="Acidic residues" evidence="1">
    <location>
        <begin position="379"/>
        <end position="395"/>
    </location>
</feature>
<dbReference type="AlphaFoldDB" id="L1LCX4"/>
<protein>
    <recommendedName>
        <fullName evidence="5">Signal peptide-containing protein</fullName>
    </recommendedName>
</protein>
<organism evidence="3 4">
    <name type="scientific">Theileria equi strain WA</name>
    <dbReference type="NCBI Taxonomy" id="1537102"/>
    <lineage>
        <taxon>Eukaryota</taxon>
        <taxon>Sar</taxon>
        <taxon>Alveolata</taxon>
        <taxon>Apicomplexa</taxon>
        <taxon>Aconoidasida</taxon>
        <taxon>Piroplasmida</taxon>
        <taxon>Theileriidae</taxon>
        <taxon>Theileria</taxon>
    </lineage>
</organism>
<dbReference type="Pfam" id="PF04385">
    <property type="entry name" value="FAINT"/>
    <property type="match status" value="2"/>
</dbReference>
<dbReference type="InterPro" id="IPR007480">
    <property type="entry name" value="DUF529"/>
</dbReference>
<proteinExistence type="predicted"/>
<feature type="compositionally biased region" description="Basic and acidic residues" evidence="1">
    <location>
        <begin position="369"/>
        <end position="378"/>
    </location>
</feature>
<dbReference type="GeneID" id="15803075"/>
<feature type="signal peptide" evidence="2">
    <location>
        <begin position="1"/>
        <end position="19"/>
    </location>
</feature>
<dbReference type="KEGG" id="beq:BEWA_051570"/>
<evidence type="ECO:0000313" key="4">
    <source>
        <dbReference type="Proteomes" id="UP000031512"/>
    </source>
</evidence>
<feature type="region of interest" description="Disordered" evidence="1">
    <location>
        <begin position="367"/>
        <end position="404"/>
    </location>
</feature>
<gene>
    <name evidence="3" type="ORF">BEWA_051570</name>
</gene>
<keyword evidence="4" id="KW-1185">Reference proteome</keyword>
<feature type="chain" id="PRO_5003953101" description="Signal peptide-containing protein" evidence="2">
    <location>
        <begin position="20"/>
        <end position="1033"/>
    </location>
</feature>
<dbReference type="VEuPathDB" id="PiroplasmaDB:BEWA_051570"/>
<feature type="region of interest" description="Disordered" evidence="1">
    <location>
        <begin position="24"/>
        <end position="125"/>
    </location>
</feature>
<comment type="caution">
    <text evidence="3">The sequence shown here is derived from an EMBL/GenBank/DDBJ whole genome shotgun (WGS) entry which is preliminary data.</text>
</comment>
<dbReference type="RefSeq" id="XP_004832557.1">
    <property type="nucleotide sequence ID" value="XM_004832500.1"/>
</dbReference>
<evidence type="ECO:0008006" key="5">
    <source>
        <dbReference type="Google" id="ProtNLM"/>
    </source>
</evidence>
<dbReference type="EMBL" id="ACOU01000003">
    <property type="protein sequence ID" value="EKX73105.1"/>
    <property type="molecule type" value="Genomic_DNA"/>
</dbReference>
<accession>L1LCX4</accession>
<reference evidence="3 4" key="1">
    <citation type="journal article" date="2012" name="BMC Genomics">
        <title>Comparative genomic analysis and phylogenetic position of Theileria equi.</title>
        <authorList>
            <person name="Kappmeyer L.S."/>
            <person name="Thiagarajan M."/>
            <person name="Herndon D.R."/>
            <person name="Ramsay J.D."/>
            <person name="Caler E."/>
            <person name="Djikeng A."/>
            <person name="Gillespie J.J."/>
            <person name="Lau A.O."/>
            <person name="Roalson E.H."/>
            <person name="Silva J.C."/>
            <person name="Silva M.G."/>
            <person name="Suarez C.E."/>
            <person name="Ueti M.W."/>
            <person name="Nene V.M."/>
            <person name="Mealey R.H."/>
            <person name="Knowles D.P."/>
            <person name="Brayton K.A."/>
        </authorList>
    </citation>
    <scope>NUCLEOTIDE SEQUENCE [LARGE SCALE GENOMIC DNA]</scope>
    <source>
        <strain evidence="3 4">WA</strain>
    </source>
</reference>
<evidence type="ECO:0000256" key="2">
    <source>
        <dbReference type="SAM" id="SignalP"/>
    </source>
</evidence>
<evidence type="ECO:0000256" key="1">
    <source>
        <dbReference type="SAM" id="MobiDB-lite"/>
    </source>
</evidence>